<dbReference type="PANTHER" id="PTHR23537">
    <property type="match status" value="1"/>
</dbReference>
<feature type="domain" description="Major facilitator superfamily (MFS) profile" evidence="5">
    <location>
        <begin position="18"/>
        <end position="394"/>
    </location>
</feature>
<feature type="transmembrane region" description="Helical" evidence="4">
    <location>
        <begin position="145"/>
        <end position="164"/>
    </location>
</feature>
<dbReference type="RefSeq" id="WP_377709956.1">
    <property type="nucleotide sequence ID" value="NZ_JBHSMP010000007.1"/>
</dbReference>
<feature type="transmembrane region" description="Helical" evidence="4">
    <location>
        <begin position="19"/>
        <end position="38"/>
    </location>
</feature>
<accession>A0ABW0J5F4</accession>
<feature type="transmembrane region" description="Helical" evidence="4">
    <location>
        <begin position="253"/>
        <end position="270"/>
    </location>
</feature>
<feature type="transmembrane region" description="Helical" evidence="4">
    <location>
        <begin position="368"/>
        <end position="391"/>
    </location>
</feature>
<feature type="transmembrane region" description="Helical" evidence="4">
    <location>
        <begin position="109"/>
        <end position="133"/>
    </location>
</feature>
<reference evidence="7" key="1">
    <citation type="journal article" date="2019" name="Int. J. Syst. Evol. Microbiol.">
        <title>The Global Catalogue of Microorganisms (GCM) 10K type strain sequencing project: providing services to taxonomists for standard genome sequencing and annotation.</title>
        <authorList>
            <consortium name="The Broad Institute Genomics Platform"/>
            <consortium name="The Broad Institute Genome Sequencing Center for Infectious Disease"/>
            <person name="Wu L."/>
            <person name="Ma J."/>
        </authorList>
    </citation>
    <scope>NUCLEOTIDE SEQUENCE [LARGE SCALE GENOMIC DNA]</scope>
    <source>
        <strain evidence="7">CCUG 56042</strain>
    </source>
</reference>
<dbReference type="PANTHER" id="PTHR23537:SF1">
    <property type="entry name" value="SUGAR TRANSPORTER"/>
    <property type="match status" value="1"/>
</dbReference>
<dbReference type="Pfam" id="PF06779">
    <property type="entry name" value="MFS_4"/>
    <property type="match status" value="1"/>
</dbReference>
<keyword evidence="3 4" id="KW-0472">Membrane</keyword>
<feature type="transmembrane region" description="Helical" evidence="4">
    <location>
        <begin position="311"/>
        <end position="332"/>
    </location>
</feature>
<gene>
    <name evidence="6" type="ORF">ACFPTO_05340</name>
</gene>
<feature type="transmembrane region" description="Helical" evidence="4">
    <location>
        <begin position="216"/>
        <end position="241"/>
    </location>
</feature>
<sequence>MHTNTDLPPAAGNAERYRVIFAGICSLILTVGLARFAYTPMLPIMRNEVGLSWLAGGWLATVNYAGYMAGALIAATISDLRRKFVLYRIGLVVAVASTAGMGLTDNVTLWGILRFVSGLSSVAGLLLSSGLILNWLMRQGHWPQLGLHFTGLGLGIVVSGLAVAETVGRLSWAHQWLGMGLLGLAFLVPAWRWLPPPAAHLIGGIGKAAPVPSRRWIRLLIGAYFCAGFGYVVSATFIVAILAKLPVFADVGGWVWVIVGLAAIPSSFVWDRIAGAFGQIRALLLGYGLQAISIFIPACTGSPYFNLLSAILYGGTFVGIVSLTLSLIGRFFPENPAKAMARLTLSYGAAQIVAPAMAGYIATATGSYRGALIIAGVVMGVGLLLLTALPVDESLPVKRKTDDKQIA</sequence>
<feature type="transmembrane region" description="Helical" evidence="4">
    <location>
        <begin position="176"/>
        <end position="195"/>
    </location>
</feature>
<dbReference type="Proteomes" id="UP001596103">
    <property type="component" value="Unassembled WGS sequence"/>
</dbReference>
<keyword evidence="1 4" id="KW-0812">Transmembrane</keyword>
<dbReference type="InterPro" id="IPR020846">
    <property type="entry name" value="MFS_dom"/>
</dbReference>
<keyword evidence="7" id="KW-1185">Reference proteome</keyword>
<evidence type="ECO:0000259" key="5">
    <source>
        <dbReference type="PROSITE" id="PS50850"/>
    </source>
</evidence>
<feature type="transmembrane region" description="Helical" evidence="4">
    <location>
        <begin position="344"/>
        <end position="362"/>
    </location>
</feature>
<comment type="caution">
    <text evidence="6">The sequence shown here is derived from an EMBL/GenBank/DDBJ whole genome shotgun (WGS) entry which is preliminary data.</text>
</comment>
<keyword evidence="2 4" id="KW-1133">Transmembrane helix</keyword>
<feature type="transmembrane region" description="Helical" evidence="4">
    <location>
        <begin position="282"/>
        <end position="305"/>
    </location>
</feature>
<organism evidence="6 7">
    <name type="scientific">Paraburkholderia denitrificans</name>
    <dbReference type="NCBI Taxonomy" id="694025"/>
    <lineage>
        <taxon>Bacteria</taxon>
        <taxon>Pseudomonadati</taxon>
        <taxon>Pseudomonadota</taxon>
        <taxon>Betaproteobacteria</taxon>
        <taxon>Burkholderiales</taxon>
        <taxon>Burkholderiaceae</taxon>
        <taxon>Paraburkholderia</taxon>
    </lineage>
</organism>
<evidence type="ECO:0000256" key="1">
    <source>
        <dbReference type="ARBA" id="ARBA00022692"/>
    </source>
</evidence>
<feature type="transmembrane region" description="Helical" evidence="4">
    <location>
        <begin position="85"/>
        <end position="103"/>
    </location>
</feature>
<dbReference type="EMBL" id="JBHSMP010000007">
    <property type="protein sequence ID" value="MFC5428231.1"/>
    <property type="molecule type" value="Genomic_DNA"/>
</dbReference>
<evidence type="ECO:0000256" key="3">
    <source>
        <dbReference type="ARBA" id="ARBA00023136"/>
    </source>
</evidence>
<evidence type="ECO:0000313" key="7">
    <source>
        <dbReference type="Proteomes" id="UP001596103"/>
    </source>
</evidence>
<evidence type="ECO:0000313" key="6">
    <source>
        <dbReference type="EMBL" id="MFC5428231.1"/>
    </source>
</evidence>
<feature type="transmembrane region" description="Helical" evidence="4">
    <location>
        <begin position="50"/>
        <end position="73"/>
    </location>
</feature>
<protein>
    <submittedName>
        <fullName evidence="6">YbfB/YjiJ family MFS transporter</fullName>
    </submittedName>
</protein>
<proteinExistence type="predicted"/>
<evidence type="ECO:0000256" key="2">
    <source>
        <dbReference type="ARBA" id="ARBA00022989"/>
    </source>
</evidence>
<evidence type="ECO:0000256" key="4">
    <source>
        <dbReference type="SAM" id="Phobius"/>
    </source>
</evidence>
<dbReference type="InterPro" id="IPR036259">
    <property type="entry name" value="MFS_trans_sf"/>
</dbReference>
<dbReference type="SUPFAM" id="SSF103473">
    <property type="entry name" value="MFS general substrate transporter"/>
    <property type="match status" value="1"/>
</dbReference>
<name>A0ABW0J5F4_9BURK</name>
<dbReference type="Gene3D" id="1.20.1250.20">
    <property type="entry name" value="MFS general substrate transporter like domains"/>
    <property type="match status" value="2"/>
</dbReference>
<dbReference type="InterPro" id="IPR010645">
    <property type="entry name" value="MFS_4"/>
</dbReference>
<dbReference type="PROSITE" id="PS50850">
    <property type="entry name" value="MFS"/>
    <property type="match status" value="1"/>
</dbReference>